<evidence type="ECO:0000313" key="3">
    <source>
        <dbReference type="Proteomes" id="UP001596072"/>
    </source>
</evidence>
<keyword evidence="3" id="KW-1185">Reference proteome</keyword>
<evidence type="ECO:0000256" key="1">
    <source>
        <dbReference type="SAM" id="MobiDB-lite"/>
    </source>
</evidence>
<reference evidence="3" key="1">
    <citation type="journal article" date="2019" name="Int. J. Syst. Evol. Microbiol.">
        <title>The Global Catalogue of Microorganisms (GCM) 10K type strain sequencing project: providing services to taxonomists for standard genome sequencing and annotation.</title>
        <authorList>
            <consortium name="The Broad Institute Genomics Platform"/>
            <consortium name="The Broad Institute Genome Sequencing Center for Infectious Disease"/>
            <person name="Wu L."/>
            <person name="Ma J."/>
        </authorList>
    </citation>
    <scope>NUCLEOTIDE SEQUENCE [LARGE SCALE GENOMIC DNA]</scope>
    <source>
        <strain evidence="3">YIM 94188</strain>
    </source>
</reference>
<comment type="caution">
    <text evidence="2">The sequence shown here is derived from an EMBL/GenBank/DDBJ whole genome shotgun (WGS) entry which is preliminary data.</text>
</comment>
<organism evidence="2 3">
    <name type="scientific">Nocardioides vastitatis</name>
    <dbReference type="NCBI Taxonomy" id="2568655"/>
    <lineage>
        <taxon>Bacteria</taxon>
        <taxon>Bacillati</taxon>
        <taxon>Actinomycetota</taxon>
        <taxon>Actinomycetes</taxon>
        <taxon>Propionibacteriales</taxon>
        <taxon>Nocardioidaceae</taxon>
        <taxon>Nocardioides</taxon>
    </lineage>
</organism>
<feature type="region of interest" description="Disordered" evidence="1">
    <location>
        <begin position="121"/>
        <end position="140"/>
    </location>
</feature>
<dbReference type="Proteomes" id="UP001596072">
    <property type="component" value="Unassembled WGS sequence"/>
</dbReference>
<proteinExistence type="predicted"/>
<evidence type="ECO:0000313" key="2">
    <source>
        <dbReference type="EMBL" id="MFC5729021.1"/>
    </source>
</evidence>
<sequence>MGLSLPPRASIDLVASFARIRDDRVEIVLAEPVDVLDGEVWAELWRLRGEDRVRCSLELASDGDARRYVVSCPRSVLGDGRWGLSLHNADESQRVNARLLVQGDRPLCLLWGARAGASRPPVPFRDRPKPVAPTRPADLLPTPVRRVAGTVRRRLSRSR</sequence>
<name>A0ABW0ZDF2_9ACTN</name>
<accession>A0ABW0ZDF2</accession>
<dbReference type="RefSeq" id="WP_378527015.1">
    <property type="nucleotide sequence ID" value="NZ_JBHSNS010000003.1"/>
</dbReference>
<gene>
    <name evidence="2" type="ORF">ACFPQB_08820</name>
</gene>
<protein>
    <submittedName>
        <fullName evidence="2">Uncharacterized protein</fullName>
    </submittedName>
</protein>
<dbReference type="EMBL" id="JBHSNS010000003">
    <property type="protein sequence ID" value="MFC5729021.1"/>
    <property type="molecule type" value="Genomic_DNA"/>
</dbReference>